<dbReference type="InterPro" id="IPR009875">
    <property type="entry name" value="PilZ_domain"/>
</dbReference>
<dbReference type="InterPro" id="IPR009926">
    <property type="entry name" value="T3SS_YcgR_PilZN"/>
</dbReference>
<dbReference type="Pfam" id="PF12945">
    <property type="entry name" value="PilZNR"/>
    <property type="match status" value="1"/>
</dbReference>
<gene>
    <name evidence="3" type="ORF">SAMN02745134_00429</name>
</gene>
<keyword evidence="4" id="KW-1185">Reference proteome</keyword>
<protein>
    <submittedName>
        <fullName evidence="3">C-di-GMP-binding flagellar brake protein YcgR, contains PilZNR and PilZ domains</fullName>
    </submittedName>
</protein>
<keyword evidence="3" id="KW-0969">Cilium</keyword>
<dbReference type="STRING" id="1121291.SAMN02745134_00429"/>
<dbReference type="Gene3D" id="2.40.10.220">
    <property type="entry name" value="predicted glycosyltransferase like domains"/>
    <property type="match status" value="1"/>
</dbReference>
<evidence type="ECO:0000259" key="2">
    <source>
        <dbReference type="Pfam" id="PF12945"/>
    </source>
</evidence>
<name>A0A1W1X1D2_9CLOT</name>
<dbReference type="GO" id="GO:0035438">
    <property type="term" value="F:cyclic-di-GMP binding"/>
    <property type="evidence" value="ECO:0007669"/>
    <property type="project" value="InterPro"/>
</dbReference>
<evidence type="ECO:0000313" key="4">
    <source>
        <dbReference type="Proteomes" id="UP000192468"/>
    </source>
</evidence>
<keyword evidence="3" id="KW-0282">Flagellum</keyword>
<dbReference type="Pfam" id="PF07238">
    <property type="entry name" value="PilZ"/>
    <property type="match status" value="1"/>
</dbReference>
<dbReference type="OrthoDB" id="3493at2"/>
<dbReference type="EMBL" id="FWXH01000002">
    <property type="protein sequence ID" value="SMC17776.1"/>
    <property type="molecule type" value="Genomic_DNA"/>
</dbReference>
<dbReference type="SUPFAM" id="SSF141371">
    <property type="entry name" value="PilZ domain-like"/>
    <property type="match status" value="1"/>
</dbReference>
<dbReference type="AlphaFoldDB" id="A0A1W1X1D2"/>
<accession>A0A1W1X1D2</accession>
<feature type="domain" description="Type III secretion system flagellar brake protein YcgR PilZN" evidence="2">
    <location>
        <begin position="10"/>
        <end position="88"/>
    </location>
</feature>
<dbReference type="Proteomes" id="UP000192468">
    <property type="component" value="Unassembled WGS sequence"/>
</dbReference>
<evidence type="ECO:0000259" key="1">
    <source>
        <dbReference type="Pfam" id="PF07238"/>
    </source>
</evidence>
<evidence type="ECO:0000313" key="3">
    <source>
        <dbReference type="EMBL" id="SMC17776.1"/>
    </source>
</evidence>
<sequence>MKNNNVEININTKCEVLIKGKSYKSNIQDIYEKDIAISIPVFKNNYANLLKDEEVEVIYYDEKNVYGFQSKVTGRKNDGISMILIEKPDKIKKVQRRRFFRMDLSMEVEYKKIEDNLSDNQINAIIEENKDFSICTMVDLSGGGIRIRTKDDIDENQLYIIKIPLKDEVIYVTCYCVRVIRDSIAKSNVCGFSFYDIEDSKRDRIISYLFQLMRELRKKE</sequence>
<dbReference type="RefSeq" id="WP_084113616.1">
    <property type="nucleotide sequence ID" value="NZ_FWXH01000002.1"/>
</dbReference>
<organism evidence="3 4">
    <name type="scientific">Clostridium acidisoli DSM 12555</name>
    <dbReference type="NCBI Taxonomy" id="1121291"/>
    <lineage>
        <taxon>Bacteria</taxon>
        <taxon>Bacillati</taxon>
        <taxon>Bacillota</taxon>
        <taxon>Clostridia</taxon>
        <taxon>Eubacteriales</taxon>
        <taxon>Clostridiaceae</taxon>
        <taxon>Clostridium</taxon>
    </lineage>
</organism>
<keyword evidence="3" id="KW-0966">Cell projection</keyword>
<feature type="domain" description="PilZ" evidence="1">
    <location>
        <begin position="95"/>
        <end position="211"/>
    </location>
</feature>
<proteinExistence type="predicted"/>
<reference evidence="3 4" key="1">
    <citation type="submission" date="2017-04" db="EMBL/GenBank/DDBJ databases">
        <authorList>
            <person name="Afonso C.L."/>
            <person name="Miller P.J."/>
            <person name="Scott M.A."/>
            <person name="Spackman E."/>
            <person name="Goraichik I."/>
            <person name="Dimitrov K.M."/>
            <person name="Suarez D.L."/>
            <person name="Swayne D.E."/>
        </authorList>
    </citation>
    <scope>NUCLEOTIDE SEQUENCE [LARGE SCALE GENOMIC DNA]</scope>
    <source>
        <strain evidence="3 4">DSM 12555</strain>
    </source>
</reference>